<evidence type="ECO:0000313" key="2">
    <source>
        <dbReference type="EMBL" id="ONG50171.1"/>
    </source>
</evidence>
<evidence type="ECO:0000313" key="3">
    <source>
        <dbReference type="Proteomes" id="UP000188879"/>
    </source>
</evidence>
<name>A0A1V2GYH5_9PROT</name>
<dbReference type="AlphaFoldDB" id="A0A1V2GYH5"/>
<dbReference type="EMBL" id="MLCO01000200">
    <property type="protein sequence ID" value="ONG50171.1"/>
    <property type="molecule type" value="Genomic_DNA"/>
</dbReference>
<accession>A0A1V2GYH5</accession>
<protein>
    <submittedName>
        <fullName evidence="2">Uncharacterized protein</fullName>
    </submittedName>
</protein>
<comment type="caution">
    <text evidence="2">The sequence shown here is derived from an EMBL/GenBank/DDBJ whole genome shotgun (WGS) entry which is preliminary data.</text>
</comment>
<dbReference type="RefSeq" id="WP_076958885.1">
    <property type="nucleotide sequence ID" value="NZ_MLCO01000200.1"/>
</dbReference>
<reference evidence="2 3" key="1">
    <citation type="submission" date="2016-10" db="EMBL/GenBank/DDBJ databases">
        <title>Draft Genome sequence of Roseomonas sp. strain M3.</title>
        <authorList>
            <person name="Subhash Y."/>
            <person name="Lee S."/>
        </authorList>
    </citation>
    <scope>NUCLEOTIDE SEQUENCE [LARGE SCALE GENOMIC DNA]</scope>
    <source>
        <strain evidence="2 3">M3</strain>
    </source>
</reference>
<proteinExistence type="predicted"/>
<evidence type="ECO:0000256" key="1">
    <source>
        <dbReference type="SAM" id="MobiDB-lite"/>
    </source>
</evidence>
<keyword evidence="3" id="KW-1185">Reference proteome</keyword>
<feature type="region of interest" description="Disordered" evidence="1">
    <location>
        <begin position="1"/>
        <end position="27"/>
    </location>
</feature>
<organism evidence="2 3">
    <name type="scientific">Teichococcus deserti</name>
    <dbReference type="NCBI Taxonomy" id="1817963"/>
    <lineage>
        <taxon>Bacteria</taxon>
        <taxon>Pseudomonadati</taxon>
        <taxon>Pseudomonadota</taxon>
        <taxon>Alphaproteobacteria</taxon>
        <taxon>Acetobacterales</taxon>
        <taxon>Roseomonadaceae</taxon>
        <taxon>Roseomonas</taxon>
    </lineage>
</organism>
<gene>
    <name evidence="2" type="ORF">BKE38_18995</name>
</gene>
<sequence length="74" mass="7884">MTQDHPKAEKAEMPQPEVTSELSDSEMDDVTAGVVTFQVNLDAFRNYGAMGQSATQHAAQLANLLSSGLKPYGG</sequence>
<feature type="compositionally biased region" description="Basic and acidic residues" evidence="1">
    <location>
        <begin position="1"/>
        <end position="12"/>
    </location>
</feature>
<dbReference type="Proteomes" id="UP000188879">
    <property type="component" value="Unassembled WGS sequence"/>
</dbReference>